<feature type="transmembrane region" description="Helical" evidence="1">
    <location>
        <begin position="50"/>
        <end position="71"/>
    </location>
</feature>
<comment type="caution">
    <text evidence="3">The sequence shown here is derived from an EMBL/GenBank/DDBJ whole genome shotgun (WGS) entry which is preliminary data.</text>
</comment>
<dbReference type="Gene3D" id="3.10.129.10">
    <property type="entry name" value="Hotdog Thioesterase"/>
    <property type="match status" value="1"/>
</dbReference>
<evidence type="ECO:0000259" key="2">
    <source>
        <dbReference type="Pfam" id="PF09500"/>
    </source>
</evidence>
<evidence type="ECO:0000256" key="1">
    <source>
        <dbReference type="SAM" id="Phobius"/>
    </source>
</evidence>
<dbReference type="Proteomes" id="UP000075320">
    <property type="component" value="Unassembled WGS sequence"/>
</dbReference>
<evidence type="ECO:0000313" key="4">
    <source>
        <dbReference type="Proteomes" id="UP000075320"/>
    </source>
</evidence>
<keyword evidence="4" id="KW-1185">Reference proteome</keyword>
<keyword evidence="1" id="KW-0472">Membrane</keyword>
<name>A0A150WHL7_BDEBC</name>
<dbReference type="EMBL" id="LUKE01000004">
    <property type="protein sequence ID" value="KYG63153.1"/>
    <property type="molecule type" value="Genomic_DNA"/>
</dbReference>
<gene>
    <name evidence="3" type="ORF">AZI86_15715</name>
</gene>
<keyword evidence="1" id="KW-0812">Transmembrane</keyword>
<reference evidence="3 4" key="1">
    <citation type="submission" date="2016-03" db="EMBL/GenBank/DDBJ databases">
        <authorList>
            <person name="Ploux O."/>
        </authorList>
    </citation>
    <scope>NUCLEOTIDE SEQUENCE [LARGE SCALE GENOMIC DNA]</scope>
    <source>
        <strain evidence="3 4">R0</strain>
    </source>
</reference>
<dbReference type="InterPro" id="IPR029069">
    <property type="entry name" value="HotDog_dom_sf"/>
</dbReference>
<organism evidence="3 4">
    <name type="scientific">Bdellovibrio bacteriovorus</name>
    <dbReference type="NCBI Taxonomy" id="959"/>
    <lineage>
        <taxon>Bacteria</taxon>
        <taxon>Pseudomonadati</taxon>
        <taxon>Bdellovibrionota</taxon>
        <taxon>Bdellovibrionia</taxon>
        <taxon>Bdellovibrionales</taxon>
        <taxon>Pseudobdellovibrionaceae</taxon>
        <taxon>Bdellovibrio</taxon>
    </lineage>
</organism>
<protein>
    <recommendedName>
        <fullName evidence="2">Thioesterase putative domain-containing protein</fullName>
    </recommendedName>
</protein>
<proteinExistence type="predicted"/>
<sequence>MEVNSQDIINTLKKKIALYEHLGIQSVNIEPHRVSFKVSLAKNTNHKGTAFGGSIYAVAVLASYAMVLTGLKARGIPTEDIVIAKGDIQYIEPVETDFEVVCEFPDTRSEHDFYEELRAAGKVRGALHSYILAEGGSRKASLKGVFVVKC</sequence>
<dbReference type="Pfam" id="PF09500">
    <property type="entry name" value="YiiD_C"/>
    <property type="match status" value="1"/>
</dbReference>
<dbReference type="AlphaFoldDB" id="A0A150WHL7"/>
<dbReference type="OrthoDB" id="5293938at2"/>
<accession>A0A150WHL7</accession>
<dbReference type="SUPFAM" id="SSF54637">
    <property type="entry name" value="Thioesterase/thiol ester dehydrase-isomerase"/>
    <property type="match status" value="1"/>
</dbReference>
<dbReference type="RefSeq" id="WP_061836228.1">
    <property type="nucleotide sequence ID" value="NZ_LUKE01000004.1"/>
</dbReference>
<keyword evidence="1" id="KW-1133">Transmembrane helix</keyword>
<feature type="domain" description="Thioesterase putative" evidence="2">
    <location>
        <begin position="6"/>
        <end position="149"/>
    </location>
</feature>
<evidence type="ECO:0000313" key="3">
    <source>
        <dbReference type="EMBL" id="KYG63153.1"/>
    </source>
</evidence>
<dbReference type="InterPro" id="IPR012660">
    <property type="entry name" value="YiiD_C"/>
</dbReference>